<name>A0A178WIS7_ARATH</name>
<organism evidence="1 2">
    <name type="scientific">Arabidopsis thaliana</name>
    <name type="common">Mouse-ear cress</name>
    <dbReference type="NCBI Taxonomy" id="3702"/>
    <lineage>
        <taxon>Eukaryota</taxon>
        <taxon>Viridiplantae</taxon>
        <taxon>Streptophyta</taxon>
        <taxon>Embryophyta</taxon>
        <taxon>Tracheophyta</taxon>
        <taxon>Spermatophyta</taxon>
        <taxon>Magnoliopsida</taxon>
        <taxon>eudicotyledons</taxon>
        <taxon>Gunneridae</taxon>
        <taxon>Pentapetalae</taxon>
        <taxon>rosids</taxon>
        <taxon>malvids</taxon>
        <taxon>Brassicales</taxon>
        <taxon>Brassicaceae</taxon>
        <taxon>Camelineae</taxon>
        <taxon>Arabidopsis</taxon>
    </lineage>
</organism>
<evidence type="ECO:0000313" key="1">
    <source>
        <dbReference type="EMBL" id="OAP17435.1"/>
    </source>
</evidence>
<proteinExistence type="predicted"/>
<dbReference type="EMBL" id="LUHQ01000001">
    <property type="protein sequence ID" value="OAP17435.1"/>
    <property type="molecule type" value="Genomic_DNA"/>
</dbReference>
<reference evidence="2" key="1">
    <citation type="journal article" date="2016" name="Proc. Natl. Acad. Sci. U.S.A.">
        <title>Chromosome-level assembly of Arabidopsis thaliana Ler reveals the extent of translocation and inversion polymorphisms.</title>
        <authorList>
            <person name="Zapata L."/>
            <person name="Ding J."/>
            <person name="Willing E.M."/>
            <person name="Hartwig B."/>
            <person name="Bezdan D."/>
            <person name="Jiao W.B."/>
            <person name="Patel V."/>
            <person name="Velikkakam James G."/>
            <person name="Koornneef M."/>
            <person name="Ossowski S."/>
            <person name="Schneeberger K."/>
        </authorList>
    </citation>
    <scope>NUCLEOTIDE SEQUENCE [LARGE SCALE GENOMIC DNA]</scope>
    <source>
        <strain evidence="2">cv. Landsberg erecta</strain>
    </source>
</reference>
<protein>
    <submittedName>
        <fullName evidence="1">Uncharacterized protein</fullName>
    </submittedName>
</protein>
<dbReference type="AlphaFoldDB" id="A0A178WIS7"/>
<sequence>MKNTDLNSPRRFVGLDVIKLERMLGLLDLIFQRYSSVSWSISCKSKMG</sequence>
<accession>A0A178WIS7</accession>
<dbReference type="Proteomes" id="UP000078284">
    <property type="component" value="Chromosome 1"/>
</dbReference>
<comment type="caution">
    <text evidence="1">The sequence shown here is derived from an EMBL/GenBank/DDBJ whole genome shotgun (WGS) entry which is preliminary data.</text>
</comment>
<gene>
    <name evidence="1" type="ordered locus">AXX17_At1g49510</name>
</gene>
<evidence type="ECO:0000313" key="2">
    <source>
        <dbReference type="Proteomes" id="UP000078284"/>
    </source>
</evidence>